<evidence type="ECO:0000259" key="10">
    <source>
        <dbReference type="Pfam" id="PF00534"/>
    </source>
</evidence>
<evidence type="ECO:0000256" key="4">
    <source>
        <dbReference type="ARBA" id="ARBA00019077"/>
    </source>
</evidence>
<keyword evidence="9" id="KW-0448">Lipopolysaccharide biosynthesis</keyword>
<dbReference type="Gene3D" id="3.40.50.2000">
    <property type="entry name" value="Glycogen Phosphorylase B"/>
    <property type="match status" value="1"/>
</dbReference>
<organism evidence="12 13">
    <name type="scientific">Thalassotalea fonticola</name>
    <dbReference type="NCBI Taxonomy" id="3065649"/>
    <lineage>
        <taxon>Bacteria</taxon>
        <taxon>Pseudomonadati</taxon>
        <taxon>Pseudomonadota</taxon>
        <taxon>Gammaproteobacteria</taxon>
        <taxon>Alteromonadales</taxon>
        <taxon>Colwelliaceae</taxon>
        <taxon>Thalassotalea</taxon>
    </lineage>
</organism>
<keyword evidence="9" id="KW-1003">Cell membrane</keyword>
<comment type="similarity">
    <text evidence="9">Belongs to the glycosyltransferase group 1 family.</text>
</comment>
<comment type="subcellular location">
    <subcellularLocation>
        <location evidence="1">Cell envelope</location>
    </subcellularLocation>
    <subcellularLocation>
        <location evidence="9">Cell membrane</location>
    </subcellularLocation>
</comment>
<comment type="catalytic activity">
    <reaction evidence="8 9">
        <text>lipid IVA (E. coli) + CMP-3-deoxy-beta-D-manno-octulosonate = alpha-Kdo-(2-&gt;6)-lipid IVA (E. coli) + CMP + H(+)</text>
        <dbReference type="Rhea" id="RHEA:28066"/>
        <dbReference type="ChEBI" id="CHEBI:15378"/>
        <dbReference type="ChEBI" id="CHEBI:58603"/>
        <dbReference type="ChEBI" id="CHEBI:60364"/>
        <dbReference type="ChEBI" id="CHEBI:60377"/>
        <dbReference type="ChEBI" id="CHEBI:85987"/>
        <dbReference type="EC" id="2.4.99.12"/>
    </reaction>
</comment>
<evidence type="ECO:0000313" key="12">
    <source>
        <dbReference type="EMBL" id="WOH36875.1"/>
    </source>
</evidence>
<dbReference type="PANTHER" id="PTHR42755">
    <property type="entry name" value="3-DEOXY-MANNO-OCTULOSONATE CYTIDYLYLTRANSFERASE"/>
    <property type="match status" value="1"/>
</dbReference>
<proteinExistence type="inferred from homology"/>
<comment type="pathway">
    <text evidence="2 9">Bacterial outer membrane biogenesis; LPS core biosynthesis.</text>
</comment>
<keyword evidence="13" id="KW-1185">Reference proteome</keyword>
<dbReference type="InterPro" id="IPR038107">
    <property type="entry name" value="Glycos_transf_N_sf"/>
</dbReference>
<keyword evidence="5" id="KW-0997">Cell inner membrane</keyword>
<evidence type="ECO:0000256" key="7">
    <source>
        <dbReference type="ARBA" id="ARBA00031445"/>
    </source>
</evidence>
<keyword evidence="12" id="KW-0328">Glycosyltransferase</keyword>
<evidence type="ECO:0000256" key="2">
    <source>
        <dbReference type="ARBA" id="ARBA00004713"/>
    </source>
</evidence>
<evidence type="ECO:0000256" key="6">
    <source>
        <dbReference type="ARBA" id="ARBA00022679"/>
    </source>
</evidence>
<evidence type="ECO:0000256" key="3">
    <source>
        <dbReference type="ARBA" id="ARBA00012621"/>
    </source>
</evidence>
<dbReference type="InterPro" id="IPR001296">
    <property type="entry name" value="Glyco_trans_1"/>
</dbReference>
<name>A0ABZ0GMT4_9GAMM</name>
<feature type="domain" description="Glycosyl transferase family 1" evidence="10">
    <location>
        <begin position="252"/>
        <end position="405"/>
    </location>
</feature>
<keyword evidence="6 9" id="KW-0808">Transferase</keyword>
<dbReference type="InterPro" id="IPR039901">
    <property type="entry name" value="Kdotransferase"/>
</dbReference>
<feature type="domain" description="3-deoxy-D-manno-octulosonic-acid transferase N-terminal" evidence="11">
    <location>
        <begin position="38"/>
        <end position="216"/>
    </location>
</feature>
<reference evidence="12 13" key="1">
    <citation type="submission" date="2023-09" db="EMBL/GenBank/DDBJ databases">
        <authorList>
            <person name="Qi X."/>
        </authorList>
    </citation>
    <scope>NUCLEOTIDE SEQUENCE [LARGE SCALE GENOMIC DNA]</scope>
    <source>
        <strain evidence="12 13">S1-1</strain>
    </source>
</reference>
<comment type="function">
    <text evidence="9">Involved in lipopolysaccharide (LPS) biosynthesis. Catalyzes the transfer of 3-deoxy-D-manno-octulosonate (Kdo) residue(s) from CMP-Kdo to lipid IV(A), the tetraacyldisaccharide-1,4'-bisphosphate precursor of lipid A.</text>
</comment>
<dbReference type="Proteomes" id="UP001301442">
    <property type="component" value="Chromosome"/>
</dbReference>
<dbReference type="EMBL" id="CP136600">
    <property type="protein sequence ID" value="WOH36875.1"/>
    <property type="molecule type" value="Genomic_DNA"/>
</dbReference>
<dbReference type="EC" id="2.4.99.12" evidence="3 9"/>
<dbReference type="RefSeq" id="WP_348395687.1">
    <property type="nucleotide sequence ID" value="NZ_CP136600.1"/>
</dbReference>
<feature type="transmembrane region" description="Helical" evidence="9">
    <location>
        <begin position="12"/>
        <end position="31"/>
    </location>
</feature>
<sequence>MNKQKLSLRLYQLVIMLITPILILVFLIRSLNHKEYRQRLSERFGWTSSNLKPGGIVVHAASVGEVIAVTPFVEELLVQQPDLPITVTTFTPTGSAQVIKSFQNRVQHCYLPLDISFCVHLFFKFLKPKAVVLMETEIWPTLIQRCHKSGVKLLLINGRLSGKSLKSYKKISWLIKPALNKFSAILCQSEDNLENFIHLGAKPEILSNSGNLKYDISITDDVQNKISKLQQCIANDRTIMVVGSTHQGEEIQLINAFKRLKENHQNLLLVLVPRHPERFSSVGKICQEQELNVVTRSSKQQVNAEHDVWLIDTLGELLPVYALADICIVAGSFSDVGGHNPLEAALFSKPILVGENMANFKDINAKFIAAKAIVQLKDNLDLTAELSTLIDDQALCIELGKNAEKLVKSNQGATVTSANTLKSLINI</sequence>
<dbReference type="Gene3D" id="3.40.50.11720">
    <property type="entry name" value="3-Deoxy-D-manno-octulosonic-acid transferase, N-terminal domain"/>
    <property type="match status" value="1"/>
</dbReference>
<dbReference type="Pfam" id="PF04413">
    <property type="entry name" value="Glycos_transf_N"/>
    <property type="match status" value="1"/>
</dbReference>
<keyword evidence="9" id="KW-0812">Transmembrane</keyword>
<gene>
    <name evidence="12" type="primary">waaA</name>
    <name evidence="12" type="ORF">RI844_16075</name>
</gene>
<evidence type="ECO:0000256" key="9">
    <source>
        <dbReference type="RuleBase" id="RU365103"/>
    </source>
</evidence>
<dbReference type="NCBIfam" id="NF004388">
    <property type="entry name" value="PRK05749.1-4"/>
    <property type="match status" value="1"/>
</dbReference>
<dbReference type="PANTHER" id="PTHR42755:SF1">
    <property type="entry name" value="3-DEOXY-D-MANNO-OCTULOSONIC ACID TRANSFERASE, MITOCHONDRIAL-RELATED"/>
    <property type="match status" value="1"/>
</dbReference>
<evidence type="ECO:0000259" key="11">
    <source>
        <dbReference type="Pfam" id="PF04413"/>
    </source>
</evidence>
<dbReference type="SUPFAM" id="SSF53756">
    <property type="entry name" value="UDP-Glycosyltransferase/glycogen phosphorylase"/>
    <property type="match status" value="1"/>
</dbReference>
<evidence type="ECO:0000256" key="1">
    <source>
        <dbReference type="ARBA" id="ARBA00004196"/>
    </source>
</evidence>
<dbReference type="Pfam" id="PF00534">
    <property type="entry name" value="Glycos_transf_1"/>
    <property type="match status" value="1"/>
</dbReference>
<evidence type="ECO:0000256" key="8">
    <source>
        <dbReference type="ARBA" id="ARBA00049183"/>
    </source>
</evidence>
<protein>
    <recommendedName>
        <fullName evidence="4 9">3-deoxy-D-manno-octulosonic acid transferase</fullName>
        <shortName evidence="9">Kdo transferase</shortName>
        <ecNumber evidence="3 9">2.4.99.12</ecNumber>
    </recommendedName>
    <alternativeName>
        <fullName evidence="7 9">Lipid IV(A) 3-deoxy-D-manno-octulosonic acid transferase</fullName>
    </alternativeName>
</protein>
<accession>A0ABZ0GMT4</accession>
<keyword evidence="9" id="KW-0472">Membrane</keyword>
<keyword evidence="9" id="KW-1133">Transmembrane helix</keyword>
<dbReference type="InterPro" id="IPR007507">
    <property type="entry name" value="Glycos_transf_N"/>
</dbReference>
<evidence type="ECO:0000313" key="13">
    <source>
        <dbReference type="Proteomes" id="UP001301442"/>
    </source>
</evidence>
<evidence type="ECO:0000256" key="5">
    <source>
        <dbReference type="ARBA" id="ARBA00022519"/>
    </source>
</evidence>
<dbReference type="GO" id="GO:0043842">
    <property type="term" value="F:Kdo transferase activity"/>
    <property type="evidence" value="ECO:0007669"/>
    <property type="project" value="UniProtKB-EC"/>
</dbReference>